<keyword evidence="2" id="KW-0732">Signal</keyword>
<comment type="caution">
    <text evidence="3">The sequence shown here is derived from an EMBL/GenBank/DDBJ whole genome shotgun (WGS) entry which is preliminary data.</text>
</comment>
<organism evidence="3 4">
    <name type="scientific">Paenibacillus dendrobii</name>
    <dbReference type="NCBI Taxonomy" id="2691084"/>
    <lineage>
        <taxon>Bacteria</taxon>
        <taxon>Bacillati</taxon>
        <taxon>Bacillota</taxon>
        <taxon>Bacilli</taxon>
        <taxon>Bacillales</taxon>
        <taxon>Paenibacillaceae</taxon>
        <taxon>Paenibacillus</taxon>
    </lineage>
</organism>
<evidence type="ECO:0000256" key="1">
    <source>
        <dbReference type="SAM" id="MobiDB-lite"/>
    </source>
</evidence>
<dbReference type="Gene3D" id="3.90.1010.20">
    <property type="match status" value="2"/>
</dbReference>
<proteinExistence type="predicted"/>
<sequence>MNKRWSILLSGALMAGLLAGCGSDKDAAAGTTDPAPSATGTKEASTPPADGGSYKDGTYFAEGAMDEKSGWQPFVVLSVESGKITKADWNYVSAKGGPDKKTLDKAGKYGMKAGGGSSEWYEQAEKAEQYLIEKQDPAAITVTDEGKTDAVSGVSIHVKDFTSLSEQALSAGPAVHGTYKDGSYHAEGDAFDKESGWKPTVDITVANGKIIYAYFSGVNTKGEDKQTVSKEGKYGMKAGGAQAEWHEEAIKAQDYLIEKQDPAAITLKDDGTTDAISGVSIHIKDYVTLAQKALDEAK</sequence>
<dbReference type="Proteomes" id="UP000460318">
    <property type="component" value="Unassembled WGS sequence"/>
</dbReference>
<reference evidence="3 4" key="1">
    <citation type="submission" date="2019-12" db="EMBL/GenBank/DDBJ databases">
        <title>Paenibacillus sp. nov., an endophytic bacterium isolated from the stem of Dendrobium.</title>
        <authorList>
            <person name="Zhao R."/>
        </authorList>
    </citation>
    <scope>NUCLEOTIDE SEQUENCE [LARGE SCALE GENOMIC DNA]</scope>
    <source>
        <strain evidence="3 4">HJL G12</strain>
    </source>
</reference>
<evidence type="ECO:0000313" key="3">
    <source>
        <dbReference type="EMBL" id="MWV45763.1"/>
    </source>
</evidence>
<protein>
    <submittedName>
        <fullName evidence="3">FMN-binding protein</fullName>
    </submittedName>
</protein>
<feature type="region of interest" description="Disordered" evidence="1">
    <location>
        <begin position="25"/>
        <end position="57"/>
    </location>
</feature>
<dbReference type="RefSeq" id="WP_160499356.1">
    <property type="nucleotide sequence ID" value="NZ_WUBI01000003.1"/>
</dbReference>
<dbReference type="AlphaFoldDB" id="A0A7X3ILL6"/>
<accession>A0A7X3ILL6</accession>
<name>A0A7X3ILL6_9BACL</name>
<feature type="signal peptide" evidence="2">
    <location>
        <begin position="1"/>
        <end position="19"/>
    </location>
</feature>
<evidence type="ECO:0000313" key="4">
    <source>
        <dbReference type="Proteomes" id="UP000460318"/>
    </source>
</evidence>
<evidence type="ECO:0000256" key="2">
    <source>
        <dbReference type="SAM" id="SignalP"/>
    </source>
</evidence>
<dbReference type="EMBL" id="WUBI01000003">
    <property type="protein sequence ID" value="MWV45763.1"/>
    <property type="molecule type" value="Genomic_DNA"/>
</dbReference>
<dbReference type="PROSITE" id="PS51257">
    <property type="entry name" value="PROKAR_LIPOPROTEIN"/>
    <property type="match status" value="1"/>
</dbReference>
<feature type="chain" id="PRO_5039709221" evidence="2">
    <location>
        <begin position="20"/>
        <end position="298"/>
    </location>
</feature>
<keyword evidence="4" id="KW-1185">Reference proteome</keyword>
<gene>
    <name evidence="3" type="ORF">GRF59_19285</name>
</gene>